<dbReference type="OrthoDB" id="8727830at2"/>
<feature type="signal peptide" evidence="3">
    <location>
        <begin position="1"/>
        <end position="30"/>
    </location>
</feature>
<dbReference type="Proteomes" id="UP000295431">
    <property type="component" value="Unassembled WGS sequence"/>
</dbReference>
<evidence type="ECO:0000313" key="5">
    <source>
        <dbReference type="EMBL" id="TDC19578.1"/>
    </source>
</evidence>
<dbReference type="EMBL" id="SMJW01000008">
    <property type="protein sequence ID" value="TDC19578.1"/>
    <property type="molecule type" value="Genomic_DNA"/>
</dbReference>
<evidence type="ECO:0000256" key="1">
    <source>
        <dbReference type="ARBA" id="ARBA00022801"/>
    </source>
</evidence>
<keyword evidence="6" id="KW-1185">Reference proteome</keyword>
<reference evidence="5 6" key="1">
    <citation type="submission" date="2019-03" db="EMBL/GenBank/DDBJ databases">
        <title>Draft genome sequences of novel Actinobacteria.</title>
        <authorList>
            <person name="Sahin N."/>
            <person name="Ay H."/>
            <person name="Saygin H."/>
        </authorList>
    </citation>
    <scope>NUCLEOTIDE SEQUENCE [LARGE SCALE GENOMIC DNA]</scope>
    <source>
        <strain evidence="5 6">DSM 45347</strain>
    </source>
</reference>
<accession>A0A4R4PAF8</accession>
<proteinExistence type="predicted"/>
<dbReference type="AlphaFoldDB" id="A0A4R4PAF8"/>
<feature type="chain" id="PRO_5020320326" evidence="3">
    <location>
        <begin position="31"/>
        <end position="1068"/>
    </location>
</feature>
<dbReference type="Gene3D" id="3.30.379.10">
    <property type="entry name" value="Chitobiase/beta-hexosaminidase domain 2-like"/>
    <property type="match status" value="1"/>
</dbReference>
<dbReference type="Pfam" id="PF15979">
    <property type="entry name" value="Glyco_hydro_115"/>
    <property type="match status" value="1"/>
</dbReference>
<feature type="domain" description="Gylcosyl hydrolase 115 C-terminal" evidence="4">
    <location>
        <begin position="877"/>
        <end position="1050"/>
    </location>
</feature>
<organism evidence="5 6">
    <name type="scientific">Actinomadura bangladeshensis</name>
    <dbReference type="NCBI Taxonomy" id="453573"/>
    <lineage>
        <taxon>Bacteria</taxon>
        <taxon>Bacillati</taxon>
        <taxon>Actinomycetota</taxon>
        <taxon>Actinomycetes</taxon>
        <taxon>Streptosporangiales</taxon>
        <taxon>Thermomonosporaceae</taxon>
        <taxon>Actinomadura</taxon>
    </lineage>
</organism>
<dbReference type="InterPro" id="IPR029018">
    <property type="entry name" value="Hex-like_dom2"/>
</dbReference>
<keyword evidence="1 5" id="KW-0378">Hydrolase</keyword>
<comment type="caution">
    <text evidence="5">The sequence shown here is derived from an EMBL/GenBank/DDBJ whole genome shotgun (WGS) entry which is preliminary data.</text>
</comment>
<dbReference type="Gene3D" id="1.20.58.2150">
    <property type="match status" value="1"/>
</dbReference>
<dbReference type="RefSeq" id="WP_131936882.1">
    <property type="nucleotide sequence ID" value="NZ_BAAAMX010000014.1"/>
</dbReference>
<dbReference type="PANTHER" id="PTHR37842:SF2">
    <property type="entry name" value="GYLCOSYL HYDROLASE 115 C-TERMINAL DOMAIN-CONTAINING PROTEIN"/>
    <property type="match status" value="1"/>
</dbReference>
<dbReference type="Pfam" id="PF17829">
    <property type="entry name" value="GH115_C"/>
    <property type="match status" value="1"/>
</dbReference>
<dbReference type="InterPro" id="IPR041437">
    <property type="entry name" value="GH115_C"/>
</dbReference>
<evidence type="ECO:0000313" key="6">
    <source>
        <dbReference type="Proteomes" id="UP000295431"/>
    </source>
</evidence>
<keyword evidence="3" id="KW-0732">Signal</keyword>
<dbReference type="InterPro" id="IPR042301">
    <property type="entry name" value="GH115_sf"/>
</dbReference>
<dbReference type="GO" id="GO:0005975">
    <property type="term" value="P:carbohydrate metabolic process"/>
    <property type="evidence" value="ECO:0007669"/>
    <property type="project" value="UniProtKB-ARBA"/>
</dbReference>
<gene>
    <name evidence="5" type="ORF">E1284_03295</name>
</gene>
<evidence type="ECO:0000256" key="3">
    <source>
        <dbReference type="SAM" id="SignalP"/>
    </source>
</evidence>
<protein>
    <submittedName>
        <fullName evidence="5">Glycosyl hydrolase</fullName>
    </submittedName>
</protein>
<feature type="region of interest" description="Disordered" evidence="2">
    <location>
        <begin position="1046"/>
        <end position="1068"/>
    </location>
</feature>
<dbReference type="Gene3D" id="3.20.20.520">
    <property type="entry name" value="Glycosyl hydrolase family 115"/>
    <property type="match status" value="1"/>
</dbReference>
<evidence type="ECO:0000256" key="2">
    <source>
        <dbReference type="SAM" id="MobiDB-lite"/>
    </source>
</evidence>
<name>A0A4R4PAF8_9ACTN</name>
<dbReference type="InterPro" id="IPR031924">
    <property type="entry name" value="GH115"/>
</dbReference>
<dbReference type="Gene3D" id="2.60.120.1620">
    <property type="match status" value="1"/>
</dbReference>
<dbReference type="PANTHER" id="PTHR37842">
    <property type="match status" value="1"/>
</dbReference>
<dbReference type="GO" id="GO:0016787">
    <property type="term" value="F:hydrolase activity"/>
    <property type="evidence" value="ECO:0007669"/>
    <property type="project" value="UniProtKB-KW"/>
</dbReference>
<feature type="region of interest" description="Disordered" evidence="2">
    <location>
        <begin position="911"/>
        <end position="930"/>
    </location>
</feature>
<sequence>MGRSPRTWKVLLTLVPTVVAFTAVPAAAMAAAGPAGHGKPRHADPESYISFRGGRGYFPLVEHGRAAPLVVSGADFPGVVRVVGDLQSDVERVTGVKPQIAQAVDAVEGRVPSGRDIVIVGTIGKSPLINDLVSSGKLDVNGIAGKWETTLEQVVDHPMPGVRRAFVIAGSDQRGTIYGAYDVSKNIGVSPWYFWDDVPSRHRRALYVKPGRHTQGTPAVKYRGFFINDENPALNRWAPKFFGNGKAPGYPNGFNHEFYAKIFETMLRLKANYLWPAVWGRAFAEDDPLNHATAKKYGVVMGTSHEAPMMRGIEEWNRHAVPAQRDADGTIVKPGHDPYGGTGEWSYRRNAAAIEKYWRDGVQRMADEDFEGVVTLGMRGNGDVSLPDGDGIDLMRSIIAKEREILGDVTGKDPTATPQVWTLYKEVQRYWDRGLRVPDDVTVVFTDDNWGNMRKMPDQSLPARTGGYGLYYHFDYVGGGRNYKWVDTAQLGNTWEQLHQSYQYGIRNLWVANVGDMKNDELPLQFFLDYAWNPDKWPLRNLKEWERQYAAQNFGTEHADEIADVLDTYGNLQALRKPELLNRRITVDPDKDLSTDSGAVVYDDEQTPFYLNQYREMATVTARWKRLAAQAERIREQLPKAYQDAYYQLVHYQVKATANLYELREAEFTNILYAKQGRAATNEYADLAEARFADDQAMSDHYNTGLAGGKWNGFQSQPHIGYGDVERYGPNAPWQQPERDNVALPDEIFPKLQRIDVPDGADMGVAIDGSDAWWPNAKSAAVLPEFSPYQSGPAQYIEVFNRGSDPFQYKISPAEPWVRVTHDRGQVDKQVRATVWIDWSRAPKGTSRVPIDISGPDGRTVTVQAVVKKPASYRAHGFVEAGGYISMNADHYSRATDTAAAQWKRVPGIGRTDAGMKPFPVTAPSRQAGEGPRLEYDMTLTTTGPVKVWVYMSPRNSVLSTEGLKYAVSIDDEQPQVVNATAQTGANDTTMNKQWERNTSDNVNRTVTTHTITESGTHTLKLWMVDPTVVVQKIVVDTGGLRTSYLGPPESRRAGFRSTPTLLGGTKP</sequence>
<evidence type="ECO:0000259" key="4">
    <source>
        <dbReference type="Pfam" id="PF17829"/>
    </source>
</evidence>